<feature type="transmembrane region" description="Helical" evidence="1">
    <location>
        <begin position="301"/>
        <end position="324"/>
    </location>
</feature>
<dbReference type="Gene3D" id="1.20.1250.20">
    <property type="entry name" value="MFS general substrate transporter like domains"/>
    <property type="match status" value="1"/>
</dbReference>
<feature type="transmembrane region" description="Helical" evidence="1">
    <location>
        <begin position="95"/>
        <end position="117"/>
    </location>
</feature>
<evidence type="ECO:0000256" key="1">
    <source>
        <dbReference type="SAM" id="Phobius"/>
    </source>
</evidence>
<keyword evidence="1" id="KW-0472">Membrane</keyword>
<feature type="transmembrane region" description="Helical" evidence="1">
    <location>
        <begin position="363"/>
        <end position="383"/>
    </location>
</feature>
<dbReference type="Proteomes" id="UP000184731">
    <property type="component" value="Chromosome"/>
</dbReference>
<feature type="transmembrane region" description="Helical" evidence="1">
    <location>
        <begin position="277"/>
        <end position="295"/>
    </location>
</feature>
<accession>A0A1L4CXT3</accession>
<dbReference type="InterPro" id="IPR036259">
    <property type="entry name" value="MFS_trans_sf"/>
</dbReference>
<evidence type="ECO:0000313" key="3">
    <source>
        <dbReference type="Proteomes" id="UP000184731"/>
    </source>
</evidence>
<dbReference type="AlphaFoldDB" id="A0A1L4CXT3"/>
<evidence type="ECO:0000313" key="2">
    <source>
        <dbReference type="EMBL" id="APJ02757.1"/>
    </source>
</evidence>
<feature type="transmembrane region" description="Helical" evidence="1">
    <location>
        <begin position="213"/>
        <end position="234"/>
    </location>
</feature>
<keyword evidence="1" id="KW-0812">Transmembrane</keyword>
<feature type="transmembrane region" description="Helical" evidence="1">
    <location>
        <begin position="70"/>
        <end position="89"/>
    </location>
</feature>
<protein>
    <submittedName>
        <fullName evidence="2">Uncharacterized protein</fullName>
    </submittedName>
</protein>
<keyword evidence="3" id="KW-1185">Reference proteome</keyword>
<dbReference type="KEGG" id="saqi:AXG55_01980"/>
<dbReference type="STRING" id="1915309.AXG55_01980"/>
<feature type="transmembrane region" description="Helical" evidence="1">
    <location>
        <begin position="40"/>
        <end position="58"/>
    </location>
</feature>
<sequence>MKQAKYYYFYIQSGALRSIENMQITYFYTWLAANLKEHQYFLIISFFNIIFISSNYFLSKKFYSLQKKFFILSSFFSLTCGLMWFKLYYIKDEILSIKFLFIIFIYFILEAGVLLQLKCYSSMYYKETNGLIIDNEKISANLAIFLIFVFGISFSSLVNQVNVWFFFIIGILFFINGILGFLTINKLNFTYEKSDNKNFSKIIFKFYIENWRLFSSIIIAKVSFSIWCYYQPIYLNSKTEIIEKNMISSIFCIIFISSIFSMFFVRKIYNIISPKNLLSISIFGIILSIFLGLHFKNILVIIVSYILLGLSSGIAILATQHLFFKITNNCLVVAKLSYWSIIEDTIVAISLFLMGVLIKNITINWIILICILLNILVIALLNFRYKLCEI</sequence>
<organism evidence="2 3">
    <name type="scientific">Silvanigrella aquatica</name>
    <dbReference type="NCBI Taxonomy" id="1915309"/>
    <lineage>
        <taxon>Bacteria</taxon>
        <taxon>Pseudomonadati</taxon>
        <taxon>Bdellovibrionota</taxon>
        <taxon>Oligoflexia</taxon>
        <taxon>Silvanigrellales</taxon>
        <taxon>Silvanigrellaceae</taxon>
        <taxon>Silvanigrella</taxon>
    </lineage>
</organism>
<dbReference type="SUPFAM" id="SSF103473">
    <property type="entry name" value="MFS general substrate transporter"/>
    <property type="match status" value="1"/>
</dbReference>
<name>A0A1L4CXT3_9BACT</name>
<feature type="transmembrane region" description="Helical" evidence="1">
    <location>
        <begin position="138"/>
        <end position="158"/>
    </location>
</feature>
<feature type="transmembrane region" description="Helical" evidence="1">
    <location>
        <begin position="246"/>
        <end position="265"/>
    </location>
</feature>
<dbReference type="EMBL" id="CP017834">
    <property type="protein sequence ID" value="APJ02757.1"/>
    <property type="molecule type" value="Genomic_DNA"/>
</dbReference>
<keyword evidence="1" id="KW-1133">Transmembrane helix</keyword>
<feature type="transmembrane region" description="Helical" evidence="1">
    <location>
        <begin position="164"/>
        <end position="184"/>
    </location>
</feature>
<gene>
    <name evidence="2" type="ORF">AXG55_01980</name>
</gene>
<feature type="transmembrane region" description="Helical" evidence="1">
    <location>
        <begin position="336"/>
        <end position="357"/>
    </location>
</feature>
<reference evidence="2 3" key="1">
    <citation type="submission" date="2016-10" db="EMBL/GenBank/DDBJ databases">
        <title>Silvanigrella aquatica sp. nov., isolated from a freshwater lake located in the Black Forest, Germany, description of Silvanigrellaceae fam. nov., Silvanigrellales ord. nov., reclassification of the order Bdellovibrionales in the class Oligoflexia, reclassification of the families Bacteriovoracaceae and Halobacteriovoraceae in the new order Bacteriovoracales ord. nov., and reclassification of the family Pseudobacteriovoracaceae in the order Oligoflexiales.</title>
        <authorList>
            <person name="Hahn M.W."/>
            <person name="Schmidt J."/>
            <person name="Koll U."/>
            <person name="Rohde M."/>
            <person name="Verbag S."/>
            <person name="Pitt A."/>
            <person name="Nakai R."/>
            <person name="Naganuma T."/>
            <person name="Lang E."/>
        </authorList>
    </citation>
    <scope>NUCLEOTIDE SEQUENCE [LARGE SCALE GENOMIC DNA]</scope>
    <source>
        <strain evidence="2 3">MWH-Nonnen-W8red</strain>
    </source>
</reference>
<proteinExistence type="predicted"/>